<sequence length="1557" mass="181823">QTQIYNQEQGNQQESKIMGQQMIDELARKQINVEQIMQEIFDKFLDCTTNPNIKCACLFAIQLVSMSHETKFTNIKKLSQETVRSIKENDFSLVLQELLLIECACYQANPQDVSMRPFWYDLVKEDLIYYILIRVLPLIIYENGKLSTADQLQPQNDLLQNSTIGNLIVTSLRILIQCAKFCYCIDENGTLLIPVPKFYQILQTKAAISVLLGLMQITQKYDESSSNSQIFELTCEFIKQICVQSQFMSQYFVKAGLIELLLENQHGEKQNQFAFEMLKVVIEQEEAMMVLQNLLPEPFILYLTECDQNNVSIAQIFCSDHYVSINCIWTRKMREFLQKTVENCNNELKNSLKTFTKQNADELTISLVDFVDQNKVLIPSVWMESMDDHPKITEYEQISLVQEYQKGGLYINLANLDQFKAWLMFLEVEIEDDLIKPTHMSMLLNCEKALTMNLAIKILESVLNCNHKTTLTEIKEKLQQKQFGQVGDFQSEFFLEISSFVLKYCVNQLTKDIALCMELYKEEKEVRAKMRAQAMQTGNIVNLVEYRNPDESRQQRLLMIEKMLRFFALFGLLLQAYNNVYNNTIEKIDKIQTNNLLGLLQVSEFVIKLKINDFIIKSQEFMDDYTEQQDIQLVSNMGLYYDSYAQQILQNQFLLFNLFLKIFTFQTDQYLNYEMLQIFEQLTLNIMLSISSQTEKLFQKEMFQNIAYSIQKFYLQDYPLLQSEDYPYENNLLAIVIRLLQTCAEYDSIKEYLFKYNLPMFIIRGFMDGKQSLITLLQKMYIKNNVDWFEKILKITITEFMIQFLNESPDIIIENMQQSCYSTQLISTPKTQKLIYNQLDHFCKTVDIVDEQKIIQFQNKLSIKEAVKNELKIGQYYITVSLVQMLQINSDENGIIKFDEEFTLAGVNGNLQVALNNRDFFKMCGQYLKKYLQEIQLGGDKLMIINTLMSAMSFLCLIDRQMATMLSLSDDLMNKFIEIATLKTVDIEQEVLSELACSLLLYIVKISPDCAGYIMKKFINFLIIFDSYEQVGTIGLSDVFTAPVNEHITQQMRENWFKCDKYVSRKQLVILLMIEMQKATDFKHYDLVVLYMFLSNFDSVDSKEFIVLKSFELINQRIGKSKFLRKILPLPLIFLINRGDMQGAADFLSSFEASNPELVWNQQCTQELVSWVTETFQKVVKNSDFDLDYNNISYQQVLQSINLKYSQYIVDHVYLNIYNEYCMKGVVTLSQPRQFVKGLLRKLVQLTFETNDTTDLTLECILALMSFQSFQQDFSALIPNDESFAKLFNRLIDPEYCCGMFYNHDNGKLIFTAFMSILQQIVLLDEDFWKFNVSGTDLLKVVDLFFASYQMHELSTKFEKILSLADDIQSCQHLFIQLIALQELKSSTFSNNLVTYPRLIEKLMQILVKKPTQEVENAVLSILCDFLRKFEQVRNQISPNEQQFLQGLVKSRGFTFDSQMQSNFNYTKGIELKKVMSMQKISEIEHQYDEKHLKIAIIGFINVESVGCSSKVMLDKSFSKFSKGEQQNSEWACKRITVLAMQLALTQINKRSWEWIE</sequence>
<proteinExistence type="predicted"/>
<gene>
    <name evidence="1" type="ORF">TPC1_12543</name>
</gene>
<feature type="non-terminal residue" evidence="1">
    <location>
        <position position="1"/>
    </location>
</feature>
<dbReference type="EMBL" id="GDID01001893">
    <property type="protein sequence ID" value="JAP94713.1"/>
    <property type="molecule type" value="Transcribed_RNA"/>
</dbReference>
<protein>
    <submittedName>
        <fullName evidence="1">Uncharacterized protein</fullName>
    </submittedName>
</protein>
<accession>A0A146KD78</accession>
<reference evidence="1" key="1">
    <citation type="submission" date="2015-07" db="EMBL/GenBank/DDBJ databases">
        <title>Adaptation to a free-living lifestyle via gene acquisitions in the diplomonad Trepomonas sp. PC1.</title>
        <authorList>
            <person name="Xu F."/>
            <person name="Jerlstrom-Hultqvist J."/>
            <person name="Kolisko M."/>
            <person name="Simpson A.G.B."/>
            <person name="Roger A.J."/>
            <person name="Svard S.G."/>
            <person name="Andersson J.O."/>
        </authorList>
    </citation>
    <scope>NUCLEOTIDE SEQUENCE</scope>
    <source>
        <strain evidence="1">PC1</strain>
    </source>
</reference>
<organism evidence="1">
    <name type="scientific">Trepomonas sp. PC1</name>
    <dbReference type="NCBI Taxonomy" id="1076344"/>
    <lineage>
        <taxon>Eukaryota</taxon>
        <taxon>Metamonada</taxon>
        <taxon>Diplomonadida</taxon>
        <taxon>Hexamitidae</taxon>
        <taxon>Hexamitinae</taxon>
        <taxon>Trepomonas</taxon>
    </lineage>
</organism>
<name>A0A146KD78_9EUKA</name>
<evidence type="ECO:0000313" key="1">
    <source>
        <dbReference type="EMBL" id="JAP94713.1"/>
    </source>
</evidence>